<dbReference type="Gene3D" id="3.40.50.150">
    <property type="entry name" value="Vaccinia Virus protein VP39"/>
    <property type="match status" value="1"/>
</dbReference>
<dbReference type="InterPro" id="IPR029063">
    <property type="entry name" value="SAM-dependent_MTases_sf"/>
</dbReference>
<dbReference type="Pfam" id="PF13489">
    <property type="entry name" value="Methyltransf_23"/>
    <property type="match status" value="1"/>
</dbReference>
<gene>
    <name evidence="1" type="ORF">EAS61_36920</name>
</gene>
<dbReference type="SUPFAM" id="SSF53335">
    <property type="entry name" value="S-adenosyl-L-methionine-dependent methyltransferases"/>
    <property type="match status" value="1"/>
</dbReference>
<evidence type="ECO:0000313" key="2">
    <source>
        <dbReference type="Proteomes" id="UP000290174"/>
    </source>
</evidence>
<dbReference type="GO" id="GO:0032259">
    <property type="term" value="P:methylation"/>
    <property type="evidence" value="ECO:0007669"/>
    <property type="project" value="UniProtKB-KW"/>
</dbReference>
<sequence length="254" mass="28235">MNMVLSQEVRPNIAESVYSEAGMYEELHPDWHAADGPGKALDIWIGLEDAVKQTIAQGNTAFSFCDIGCGTGAVSAAVASLLKERYPQLQVRAAGFDVAPYAISRGRHLFPDLDLRVQDLMTIDEHFDAVLFCDVFEHLENPFAFLRRAAEVGRFMIVRQPLQGDFGMFRGSAYENVISSLGHIQFFNVRSFTAIAKQAGWVQSRLELVAPWEMNTYKGGRPSLLKRTLASANREVASFLSSGFYLNGSFVRDI</sequence>
<reference evidence="1 2" key="1">
    <citation type="submission" date="2018-11" db="EMBL/GenBank/DDBJ databases">
        <title>Bradyrhizobium sp. nov., isolated from effective nodules of peanut in China.</title>
        <authorList>
            <person name="Li Y."/>
        </authorList>
    </citation>
    <scope>NUCLEOTIDE SEQUENCE [LARGE SCALE GENOMIC DNA]</scope>
    <source>
        <strain evidence="1 2">CCBAU 51770</strain>
    </source>
</reference>
<name>A0A4Q0Q801_9BRAD</name>
<evidence type="ECO:0000313" key="1">
    <source>
        <dbReference type="EMBL" id="RXG85168.1"/>
    </source>
</evidence>
<dbReference type="EMBL" id="RKMK01000061">
    <property type="protein sequence ID" value="RXG85168.1"/>
    <property type="molecule type" value="Genomic_DNA"/>
</dbReference>
<dbReference type="CDD" id="cd02440">
    <property type="entry name" value="AdoMet_MTases"/>
    <property type="match status" value="1"/>
</dbReference>
<comment type="caution">
    <text evidence="1">The sequence shown here is derived from an EMBL/GenBank/DDBJ whole genome shotgun (WGS) entry which is preliminary data.</text>
</comment>
<dbReference type="Proteomes" id="UP000290174">
    <property type="component" value="Unassembled WGS sequence"/>
</dbReference>
<keyword evidence="1" id="KW-0808">Transferase</keyword>
<proteinExistence type="predicted"/>
<accession>A0A4Q0Q801</accession>
<keyword evidence="1" id="KW-0489">Methyltransferase</keyword>
<protein>
    <submittedName>
        <fullName evidence="1">Class I SAM-dependent methyltransferase</fullName>
    </submittedName>
</protein>
<dbReference type="AlphaFoldDB" id="A0A4Q0Q801"/>
<organism evidence="1 2">
    <name type="scientific">Bradyrhizobium zhanjiangense</name>
    <dbReference type="NCBI Taxonomy" id="1325107"/>
    <lineage>
        <taxon>Bacteria</taxon>
        <taxon>Pseudomonadati</taxon>
        <taxon>Pseudomonadota</taxon>
        <taxon>Alphaproteobacteria</taxon>
        <taxon>Hyphomicrobiales</taxon>
        <taxon>Nitrobacteraceae</taxon>
        <taxon>Bradyrhizobium</taxon>
    </lineage>
</organism>
<dbReference type="GO" id="GO:0008168">
    <property type="term" value="F:methyltransferase activity"/>
    <property type="evidence" value="ECO:0007669"/>
    <property type="project" value="UniProtKB-KW"/>
</dbReference>